<reference evidence="2 3" key="1">
    <citation type="submission" date="2019-01" db="EMBL/GenBank/DDBJ databases">
        <title>Genomic insights into the origins and evolution of symbiotic genes in the Phaseolus vulgaris microsymbionts.</title>
        <authorList>
            <person name="Tong W."/>
        </authorList>
    </citation>
    <scope>NUCLEOTIDE SEQUENCE [LARGE SCALE GENOMIC DNA]</scope>
    <source>
        <strain evidence="2 3">FH23</strain>
    </source>
</reference>
<organism evidence="2 3">
    <name type="scientific">Rhizobium acidisoli</name>
    <dbReference type="NCBI Taxonomy" id="1538158"/>
    <lineage>
        <taxon>Bacteria</taxon>
        <taxon>Pseudomonadati</taxon>
        <taxon>Pseudomonadota</taxon>
        <taxon>Alphaproteobacteria</taxon>
        <taxon>Hyphomicrobiales</taxon>
        <taxon>Rhizobiaceae</taxon>
        <taxon>Rhizobium/Agrobacterium group</taxon>
        <taxon>Rhizobium</taxon>
    </lineage>
</organism>
<dbReference type="SUPFAM" id="SSF46785">
    <property type="entry name" value="Winged helix' DNA-binding domain"/>
    <property type="match status" value="1"/>
</dbReference>
<evidence type="ECO:0000259" key="1">
    <source>
        <dbReference type="Pfam" id="PF03551"/>
    </source>
</evidence>
<evidence type="ECO:0000313" key="2">
    <source>
        <dbReference type="EMBL" id="QAS77220.1"/>
    </source>
</evidence>
<dbReference type="EMBL" id="CP034998">
    <property type="protein sequence ID" value="QAS77220.1"/>
    <property type="molecule type" value="Genomic_DNA"/>
</dbReference>
<dbReference type="InterPro" id="IPR036390">
    <property type="entry name" value="WH_DNA-bd_sf"/>
</dbReference>
<accession>A0AAE5TV08</accession>
<dbReference type="AlphaFoldDB" id="A0AAE5TV08"/>
<dbReference type="Proteomes" id="UP000220927">
    <property type="component" value="Chromosome"/>
</dbReference>
<dbReference type="InterPro" id="IPR036388">
    <property type="entry name" value="WH-like_DNA-bd_sf"/>
</dbReference>
<proteinExistence type="predicted"/>
<gene>
    <name evidence="2" type="ORF">CO657_03545</name>
</gene>
<dbReference type="KEGG" id="rad:CO657_03545"/>
<dbReference type="Gene3D" id="1.10.10.10">
    <property type="entry name" value="Winged helix-like DNA-binding domain superfamily/Winged helix DNA-binding domain"/>
    <property type="match status" value="1"/>
</dbReference>
<dbReference type="Pfam" id="PF03551">
    <property type="entry name" value="PadR"/>
    <property type="match status" value="1"/>
</dbReference>
<dbReference type="InterPro" id="IPR005149">
    <property type="entry name" value="Tscrpt_reg_PadR_N"/>
</dbReference>
<dbReference type="RefSeq" id="WP_054181540.1">
    <property type="nucleotide sequence ID" value="NZ_CP034998.1"/>
</dbReference>
<feature type="domain" description="Transcription regulator PadR N-terminal" evidence="1">
    <location>
        <begin position="11"/>
        <end position="79"/>
    </location>
</feature>
<keyword evidence="3" id="KW-1185">Reference proteome</keyword>
<protein>
    <recommendedName>
        <fullName evidence="1">Transcription regulator PadR N-terminal domain-containing protein</fullName>
    </recommendedName>
</protein>
<name>A0AAE5TV08_9HYPH</name>
<evidence type="ECO:0000313" key="3">
    <source>
        <dbReference type="Proteomes" id="UP000220927"/>
    </source>
</evidence>
<sequence>MFGASNKEFEILDLLKSGNRLYGLEMVNASDTLKRGSIYVFLGRMVEKGWLESAQEKEETVPGLPRRLYWITGKGKAVYDRAVATRQQFNAWDIEGAGV</sequence>